<dbReference type="EMBL" id="PTPZ01000004">
    <property type="protein sequence ID" value="PPZ91322.1"/>
    <property type="molecule type" value="Genomic_DNA"/>
</dbReference>
<dbReference type="Proteomes" id="UP000238565">
    <property type="component" value="Unassembled WGS sequence"/>
</dbReference>
<keyword evidence="1" id="KW-0812">Transmembrane</keyword>
<proteinExistence type="predicted"/>
<accession>A0A2S7I415</accession>
<organism evidence="2 3">
    <name type="scientific">Cloacibacterium normanense</name>
    <dbReference type="NCBI Taxonomy" id="237258"/>
    <lineage>
        <taxon>Bacteria</taxon>
        <taxon>Pseudomonadati</taxon>
        <taxon>Bacteroidota</taxon>
        <taxon>Flavobacteriia</taxon>
        <taxon>Flavobacteriales</taxon>
        <taxon>Weeksellaceae</taxon>
    </lineage>
</organism>
<evidence type="ECO:0000256" key="1">
    <source>
        <dbReference type="SAM" id="Phobius"/>
    </source>
</evidence>
<protein>
    <recommendedName>
        <fullName evidence="4">Transmembrane protein</fullName>
    </recommendedName>
</protein>
<evidence type="ECO:0000313" key="2">
    <source>
        <dbReference type="EMBL" id="PPZ91322.1"/>
    </source>
</evidence>
<evidence type="ECO:0000313" key="3">
    <source>
        <dbReference type="Proteomes" id="UP000238565"/>
    </source>
</evidence>
<feature type="transmembrane region" description="Helical" evidence="1">
    <location>
        <begin position="92"/>
        <end position="110"/>
    </location>
</feature>
<dbReference type="AlphaFoldDB" id="A0A2S7I415"/>
<evidence type="ECO:0008006" key="4">
    <source>
        <dbReference type="Google" id="ProtNLM"/>
    </source>
</evidence>
<name>A0A2S7I415_9FLAO</name>
<gene>
    <name evidence="2" type="ORF">C3729_07770</name>
</gene>
<sequence length="249" mass="29736">MTFIIYLIPNEFNSQILKLIALISILYILFPFLKTNVKWVLYYFFCIDNYWWDKRVQRPRILIYISYFGIFYLSFAELKYGEKDVLGMITNFLFFLYLSFGVLLLGNFIWKSDFETSLLREIKVFISDEISLKLYSKNEIEDFIKDNIENIHSSSIDDFRDFLSGNPISNKIKWIGTSGKNVVTYTGLFYLTHTLVNEGKELFTKKQRRKFLEFICEKFEKYENDLSIAIKYENLNSAYSSFNLKKYSK</sequence>
<keyword evidence="1" id="KW-0472">Membrane</keyword>
<feature type="transmembrane region" description="Helical" evidence="1">
    <location>
        <begin position="61"/>
        <end position="80"/>
    </location>
</feature>
<comment type="caution">
    <text evidence="2">The sequence shown here is derived from an EMBL/GenBank/DDBJ whole genome shotgun (WGS) entry which is preliminary data.</text>
</comment>
<reference evidence="2 3" key="1">
    <citation type="submission" date="2018-02" db="EMBL/GenBank/DDBJ databases">
        <title>Draft genome sequence of bacterial isolates from marine environment.</title>
        <authorList>
            <person name="Singh S.K."/>
            <person name="Hill R."/>
            <person name="Major S."/>
            <person name="Cai H."/>
            <person name="Li Y."/>
        </authorList>
    </citation>
    <scope>NUCLEOTIDE SEQUENCE [LARGE SCALE GENOMIC DNA]</scope>
    <source>
        <strain evidence="2 3">IMET F</strain>
    </source>
</reference>
<feature type="transmembrane region" description="Helical" evidence="1">
    <location>
        <begin position="16"/>
        <end position="33"/>
    </location>
</feature>
<keyword evidence="1" id="KW-1133">Transmembrane helix</keyword>